<evidence type="ECO:0000313" key="1">
    <source>
        <dbReference type="EMBL" id="GLQ24268.1"/>
    </source>
</evidence>
<sequence>MFSKGRQNKILKRKCDSALETFLQTMEGQLVLGEAEKARLSSMFEAGYMAASIDALLNENVLLEADLSLRSSPLTMKI</sequence>
<gene>
    <name evidence="1" type="ORF">GCM10007853_21420</name>
</gene>
<evidence type="ECO:0000313" key="2">
    <source>
        <dbReference type="Proteomes" id="UP001161391"/>
    </source>
</evidence>
<reference evidence="1" key="1">
    <citation type="journal article" date="2014" name="Int. J. Syst. Evol. Microbiol.">
        <title>Complete genome of a new Firmicutes species belonging to the dominant human colonic microbiota ('Ruminococcus bicirculans') reveals two chromosomes and a selective capacity to utilize plant glucans.</title>
        <authorList>
            <consortium name="NISC Comparative Sequencing Program"/>
            <person name="Wegmann U."/>
            <person name="Louis P."/>
            <person name="Goesmann A."/>
            <person name="Henrissat B."/>
            <person name="Duncan S.H."/>
            <person name="Flint H.J."/>
        </authorList>
    </citation>
    <scope>NUCLEOTIDE SEQUENCE</scope>
    <source>
        <strain evidence="1">NBRC 108219</strain>
    </source>
</reference>
<dbReference type="EMBL" id="BSNK01000002">
    <property type="protein sequence ID" value="GLQ24268.1"/>
    <property type="molecule type" value="Genomic_DNA"/>
</dbReference>
<accession>A0ABQ5V9Z8</accession>
<comment type="caution">
    <text evidence="1">The sequence shown here is derived from an EMBL/GenBank/DDBJ whole genome shotgun (WGS) entry which is preliminary data.</text>
</comment>
<keyword evidence="2" id="KW-1185">Reference proteome</keyword>
<organism evidence="1 2">
    <name type="scientific">Algimonas ampicilliniresistens</name>
    <dbReference type="NCBI Taxonomy" id="1298735"/>
    <lineage>
        <taxon>Bacteria</taxon>
        <taxon>Pseudomonadati</taxon>
        <taxon>Pseudomonadota</taxon>
        <taxon>Alphaproteobacteria</taxon>
        <taxon>Maricaulales</taxon>
        <taxon>Robiginitomaculaceae</taxon>
        <taxon>Algimonas</taxon>
    </lineage>
</organism>
<reference evidence="1" key="2">
    <citation type="submission" date="2023-01" db="EMBL/GenBank/DDBJ databases">
        <title>Draft genome sequence of Algimonas ampicilliniresistens strain NBRC 108219.</title>
        <authorList>
            <person name="Sun Q."/>
            <person name="Mori K."/>
        </authorList>
    </citation>
    <scope>NUCLEOTIDE SEQUENCE</scope>
    <source>
        <strain evidence="1">NBRC 108219</strain>
    </source>
</reference>
<name>A0ABQ5V9Z8_9PROT</name>
<dbReference type="Proteomes" id="UP001161391">
    <property type="component" value="Unassembled WGS sequence"/>
</dbReference>
<proteinExistence type="predicted"/>
<protein>
    <submittedName>
        <fullName evidence="1">Uncharacterized protein</fullName>
    </submittedName>
</protein>